<dbReference type="Pfam" id="PF02575">
    <property type="entry name" value="YbaB_DNA_bd"/>
    <property type="match status" value="1"/>
</dbReference>
<sequence>MRRFDADPANWREGDLERDAEHAARITAWIEEGQADLEEVVGEGDAADGQVTVTTTSGGRVRDVTVTPRAMRLDSRTLAEEIMAAVGRAQDDADRKCTRLVNEALGGILPAEEFEPGAIEERFTRVLKSFGAP</sequence>
<dbReference type="Gene3D" id="3.30.1310.10">
    <property type="entry name" value="Nucleoid-associated protein YbaB-like domain"/>
    <property type="match status" value="1"/>
</dbReference>
<dbReference type="RefSeq" id="WP_380753340.1">
    <property type="nucleotide sequence ID" value="NZ_JBHSRF010000019.1"/>
</dbReference>
<evidence type="ECO:0000313" key="2">
    <source>
        <dbReference type="Proteomes" id="UP001596137"/>
    </source>
</evidence>
<reference evidence="2" key="1">
    <citation type="journal article" date="2019" name="Int. J. Syst. Evol. Microbiol.">
        <title>The Global Catalogue of Microorganisms (GCM) 10K type strain sequencing project: providing services to taxonomists for standard genome sequencing and annotation.</title>
        <authorList>
            <consortium name="The Broad Institute Genomics Platform"/>
            <consortium name="The Broad Institute Genome Sequencing Center for Infectious Disease"/>
            <person name="Wu L."/>
            <person name="Ma J."/>
        </authorList>
    </citation>
    <scope>NUCLEOTIDE SEQUENCE [LARGE SCALE GENOMIC DNA]</scope>
    <source>
        <strain evidence="2">JCM 30346</strain>
    </source>
</reference>
<proteinExistence type="predicted"/>
<name>A0ABW1NH36_9ACTN</name>
<accession>A0ABW1NH36</accession>
<gene>
    <name evidence="1" type="ORF">ACFP1K_16160</name>
</gene>
<dbReference type="InterPro" id="IPR004401">
    <property type="entry name" value="YbaB/EbfC"/>
</dbReference>
<dbReference type="EMBL" id="JBHSRF010000019">
    <property type="protein sequence ID" value="MFC6082704.1"/>
    <property type="molecule type" value="Genomic_DNA"/>
</dbReference>
<keyword evidence="2" id="KW-1185">Reference proteome</keyword>
<comment type="caution">
    <text evidence="1">The sequence shown here is derived from an EMBL/GenBank/DDBJ whole genome shotgun (WGS) entry which is preliminary data.</text>
</comment>
<protein>
    <submittedName>
        <fullName evidence="1">YbaB/EbfC family nucleoid-associated protein</fullName>
    </submittedName>
</protein>
<dbReference type="SUPFAM" id="SSF82607">
    <property type="entry name" value="YbaB-like"/>
    <property type="match status" value="1"/>
</dbReference>
<evidence type="ECO:0000313" key="1">
    <source>
        <dbReference type="EMBL" id="MFC6082704.1"/>
    </source>
</evidence>
<organism evidence="1 2">
    <name type="scientific">Sphaerisporangium aureirubrum</name>
    <dbReference type="NCBI Taxonomy" id="1544736"/>
    <lineage>
        <taxon>Bacteria</taxon>
        <taxon>Bacillati</taxon>
        <taxon>Actinomycetota</taxon>
        <taxon>Actinomycetes</taxon>
        <taxon>Streptosporangiales</taxon>
        <taxon>Streptosporangiaceae</taxon>
        <taxon>Sphaerisporangium</taxon>
    </lineage>
</organism>
<dbReference type="InterPro" id="IPR036894">
    <property type="entry name" value="YbaB-like_sf"/>
</dbReference>
<dbReference type="Proteomes" id="UP001596137">
    <property type="component" value="Unassembled WGS sequence"/>
</dbReference>